<keyword evidence="2" id="KW-1185">Reference proteome</keyword>
<evidence type="ECO:0000313" key="2">
    <source>
        <dbReference type="Proteomes" id="UP001209878"/>
    </source>
</evidence>
<gene>
    <name evidence="1" type="ORF">NP493_119g00004</name>
</gene>
<dbReference type="AlphaFoldDB" id="A0AAD9UGS4"/>
<protein>
    <submittedName>
        <fullName evidence="1">Uncharacterized protein</fullName>
    </submittedName>
</protein>
<evidence type="ECO:0000313" key="1">
    <source>
        <dbReference type="EMBL" id="KAK2188912.1"/>
    </source>
</evidence>
<comment type="caution">
    <text evidence="1">The sequence shown here is derived from an EMBL/GenBank/DDBJ whole genome shotgun (WGS) entry which is preliminary data.</text>
</comment>
<sequence length="75" mass="8971">MQQISCYTLLCWRIPDRNIHVCFNKFMFTDSVTQKQLPRIFKKPFLNNIFGTRLKTTYTRLIQKAMQIKATCVHT</sequence>
<dbReference type="EMBL" id="JAODUO010000118">
    <property type="protein sequence ID" value="KAK2188912.1"/>
    <property type="molecule type" value="Genomic_DNA"/>
</dbReference>
<name>A0AAD9UGS4_RIDPI</name>
<reference evidence="1" key="1">
    <citation type="journal article" date="2023" name="Mol. Biol. Evol.">
        <title>Third-Generation Sequencing Reveals the Adaptive Role of the Epigenome in Three Deep-Sea Polychaetes.</title>
        <authorList>
            <person name="Perez M."/>
            <person name="Aroh O."/>
            <person name="Sun Y."/>
            <person name="Lan Y."/>
            <person name="Juniper S.K."/>
            <person name="Young C.R."/>
            <person name="Angers B."/>
            <person name="Qian P.Y."/>
        </authorList>
    </citation>
    <scope>NUCLEOTIDE SEQUENCE</scope>
    <source>
        <strain evidence="1">R07B-5</strain>
    </source>
</reference>
<dbReference type="Proteomes" id="UP001209878">
    <property type="component" value="Unassembled WGS sequence"/>
</dbReference>
<proteinExistence type="predicted"/>
<accession>A0AAD9UGS4</accession>
<organism evidence="1 2">
    <name type="scientific">Ridgeia piscesae</name>
    <name type="common">Tubeworm</name>
    <dbReference type="NCBI Taxonomy" id="27915"/>
    <lineage>
        <taxon>Eukaryota</taxon>
        <taxon>Metazoa</taxon>
        <taxon>Spiralia</taxon>
        <taxon>Lophotrochozoa</taxon>
        <taxon>Annelida</taxon>
        <taxon>Polychaeta</taxon>
        <taxon>Sedentaria</taxon>
        <taxon>Canalipalpata</taxon>
        <taxon>Sabellida</taxon>
        <taxon>Siboglinidae</taxon>
        <taxon>Ridgeia</taxon>
    </lineage>
</organism>